<gene>
    <name evidence="3" type="ORF">B0H17DRAFT_1092806</name>
</gene>
<dbReference type="Pfam" id="PF20415">
    <property type="entry name" value="DUF6699"/>
    <property type="match status" value="1"/>
</dbReference>
<reference evidence="3" key="1">
    <citation type="submission" date="2023-03" db="EMBL/GenBank/DDBJ databases">
        <title>Massive genome expansion in bonnet fungi (Mycena s.s.) driven by repeated elements and novel gene families across ecological guilds.</title>
        <authorList>
            <consortium name="Lawrence Berkeley National Laboratory"/>
            <person name="Harder C.B."/>
            <person name="Miyauchi S."/>
            <person name="Viragh M."/>
            <person name="Kuo A."/>
            <person name="Thoen E."/>
            <person name="Andreopoulos B."/>
            <person name="Lu D."/>
            <person name="Skrede I."/>
            <person name="Drula E."/>
            <person name="Henrissat B."/>
            <person name="Morin E."/>
            <person name="Kohler A."/>
            <person name="Barry K."/>
            <person name="LaButti K."/>
            <person name="Morin E."/>
            <person name="Salamov A."/>
            <person name="Lipzen A."/>
            <person name="Mereny Z."/>
            <person name="Hegedus B."/>
            <person name="Baldrian P."/>
            <person name="Stursova M."/>
            <person name="Weitz H."/>
            <person name="Taylor A."/>
            <person name="Grigoriev I.V."/>
            <person name="Nagy L.G."/>
            <person name="Martin F."/>
            <person name="Kauserud H."/>
        </authorList>
    </citation>
    <scope>NUCLEOTIDE SEQUENCE</scope>
    <source>
        <strain evidence="3">CBHHK067</strain>
    </source>
</reference>
<feature type="compositionally biased region" description="Pro residues" evidence="1">
    <location>
        <begin position="28"/>
        <end position="47"/>
    </location>
</feature>
<dbReference type="AlphaFoldDB" id="A0AAD7CU79"/>
<organism evidence="3 4">
    <name type="scientific">Mycena rosella</name>
    <name type="common">Pink bonnet</name>
    <name type="synonym">Agaricus rosellus</name>
    <dbReference type="NCBI Taxonomy" id="1033263"/>
    <lineage>
        <taxon>Eukaryota</taxon>
        <taxon>Fungi</taxon>
        <taxon>Dikarya</taxon>
        <taxon>Basidiomycota</taxon>
        <taxon>Agaricomycotina</taxon>
        <taxon>Agaricomycetes</taxon>
        <taxon>Agaricomycetidae</taxon>
        <taxon>Agaricales</taxon>
        <taxon>Marasmiineae</taxon>
        <taxon>Mycenaceae</taxon>
        <taxon>Mycena</taxon>
    </lineage>
</organism>
<dbReference type="InterPro" id="IPR046522">
    <property type="entry name" value="DUF6699"/>
</dbReference>
<evidence type="ECO:0000256" key="1">
    <source>
        <dbReference type="SAM" id="MobiDB-lite"/>
    </source>
</evidence>
<sequence>MSPKEVHWKLTVDEYAAQDSPESWTTPLPSPNSTPLPLPPTPQPTNLPLPATLEIHPVLTPASPLQLDLSFPSDAFRRNPQLMQTLLDAPACTPPRADLCIRVAAGLFKVKLGVQHTDAPGEPVTVGDVLTTLQSALRQHDHGTAPPEAVPYMHRRIATVNGYCERRNARTKAANVATEQRGGGRMVDHLLGHTLFAGLTIQLGQPDHCWQLALKIPPRYAY</sequence>
<evidence type="ECO:0000313" key="3">
    <source>
        <dbReference type="EMBL" id="KAJ7663448.1"/>
    </source>
</evidence>
<keyword evidence="4" id="KW-1185">Reference proteome</keyword>
<evidence type="ECO:0000259" key="2">
    <source>
        <dbReference type="Pfam" id="PF20415"/>
    </source>
</evidence>
<proteinExistence type="predicted"/>
<feature type="region of interest" description="Disordered" evidence="1">
    <location>
        <begin position="17"/>
        <end position="49"/>
    </location>
</feature>
<comment type="caution">
    <text evidence="3">The sequence shown here is derived from an EMBL/GenBank/DDBJ whole genome shotgun (WGS) entry which is preliminary data.</text>
</comment>
<protein>
    <recommendedName>
        <fullName evidence="2">DUF6699 domain-containing protein</fullName>
    </recommendedName>
</protein>
<evidence type="ECO:0000313" key="4">
    <source>
        <dbReference type="Proteomes" id="UP001221757"/>
    </source>
</evidence>
<name>A0AAD7CU79_MYCRO</name>
<dbReference type="EMBL" id="JARKIE010000234">
    <property type="protein sequence ID" value="KAJ7663448.1"/>
    <property type="molecule type" value="Genomic_DNA"/>
</dbReference>
<feature type="domain" description="DUF6699" evidence="2">
    <location>
        <begin position="66"/>
        <end position="199"/>
    </location>
</feature>
<dbReference type="Proteomes" id="UP001221757">
    <property type="component" value="Unassembled WGS sequence"/>
</dbReference>
<accession>A0AAD7CU79</accession>